<dbReference type="PANTHER" id="PTHR46796:SF13">
    <property type="entry name" value="HTH-TYPE TRANSCRIPTIONAL ACTIVATOR RHAS"/>
    <property type="match status" value="1"/>
</dbReference>
<dbReference type="InterPro" id="IPR018060">
    <property type="entry name" value="HTH_AraC"/>
</dbReference>
<dbReference type="RefSeq" id="WP_330973191.1">
    <property type="nucleotide sequence ID" value="NZ_JAZGLY010000001.1"/>
</dbReference>
<comment type="caution">
    <text evidence="5">The sequence shown here is derived from an EMBL/GenBank/DDBJ whole genome shotgun (WGS) entry which is preliminary data.</text>
</comment>
<organism evidence="5 6">
    <name type="scientific">Niabella digestorum</name>
    <dbReference type="NCBI Taxonomy" id="3117701"/>
    <lineage>
        <taxon>Bacteria</taxon>
        <taxon>Pseudomonadati</taxon>
        <taxon>Bacteroidota</taxon>
        <taxon>Chitinophagia</taxon>
        <taxon>Chitinophagales</taxon>
        <taxon>Chitinophagaceae</taxon>
        <taxon>Niabella</taxon>
    </lineage>
</organism>
<keyword evidence="2" id="KW-0238">DNA-binding</keyword>
<dbReference type="Proteomes" id="UP001357452">
    <property type="component" value="Unassembled WGS sequence"/>
</dbReference>
<dbReference type="PROSITE" id="PS01124">
    <property type="entry name" value="HTH_ARAC_FAMILY_2"/>
    <property type="match status" value="1"/>
</dbReference>
<evidence type="ECO:0000256" key="3">
    <source>
        <dbReference type="ARBA" id="ARBA00023163"/>
    </source>
</evidence>
<sequence>MQARSLPIPLHLSPYIKSALWLKRNAQESFSFKILPRFHPAFIFSLENTLNITNQFAGIELIFQPCNIYFGGEGILPSLFTIPAKMDVILVLLYPQATGVFWQEDAVHFFNRAGNISYNGQSFRILNERIQEARTIEEKWQHIHLFLTNKLLKKIPYNFSYVQRAINLIRRTSGVISIEALARESCTSQRNLLDSFRQYVGASPKQLASMVRFNSLVKDYILNPKVLDKKIAQYSYYDASHLYKDFTRYLAITPQDFISQVNDINKVI</sequence>
<gene>
    <name evidence="5" type="ORF">V2H41_00720</name>
</gene>
<dbReference type="Gene3D" id="1.10.10.60">
    <property type="entry name" value="Homeodomain-like"/>
    <property type="match status" value="1"/>
</dbReference>
<evidence type="ECO:0000259" key="4">
    <source>
        <dbReference type="PROSITE" id="PS01124"/>
    </source>
</evidence>
<protein>
    <submittedName>
        <fullName evidence="5">Helix-turn-helix domain-containing protein</fullName>
    </submittedName>
</protein>
<accession>A0ABU7RCS2</accession>
<keyword evidence="1" id="KW-0805">Transcription regulation</keyword>
<dbReference type="PANTHER" id="PTHR46796">
    <property type="entry name" value="HTH-TYPE TRANSCRIPTIONAL ACTIVATOR RHAS-RELATED"/>
    <property type="match status" value="1"/>
</dbReference>
<feature type="domain" description="HTH araC/xylS-type" evidence="4">
    <location>
        <begin position="163"/>
        <end position="260"/>
    </location>
</feature>
<dbReference type="EMBL" id="JAZGLY010000001">
    <property type="protein sequence ID" value="MEE6185783.1"/>
    <property type="molecule type" value="Genomic_DNA"/>
</dbReference>
<dbReference type="InterPro" id="IPR050204">
    <property type="entry name" value="AraC_XylS_family_regulators"/>
</dbReference>
<keyword evidence="3" id="KW-0804">Transcription</keyword>
<evidence type="ECO:0000313" key="6">
    <source>
        <dbReference type="Proteomes" id="UP001357452"/>
    </source>
</evidence>
<keyword evidence="6" id="KW-1185">Reference proteome</keyword>
<evidence type="ECO:0000256" key="1">
    <source>
        <dbReference type="ARBA" id="ARBA00023015"/>
    </source>
</evidence>
<evidence type="ECO:0000313" key="5">
    <source>
        <dbReference type="EMBL" id="MEE6185783.1"/>
    </source>
</evidence>
<name>A0ABU7RCS2_9BACT</name>
<evidence type="ECO:0000256" key="2">
    <source>
        <dbReference type="ARBA" id="ARBA00023125"/>
    </source>
</evidence>
<reference evidence="5 6" key="1">
    <citation type="submission" date="2024-01" db="EMBL/GenBank/DDBJ databases">
        <title>Niabella digestum sp. nov., isolated from waste digestion system.</title>
        <authorList>
            <person name="Zhang L."/>
        </authorList>
    </citation>
    <scope>NUCLEOTIDE SEQUENCE [LARGE SCALE GENOMIC DNA]</scope>
    <source>
        <strain evidence="5 6">A18</strain>
    </source>
</reference>
<dbReference type="SMART" id="SM00342">
    <property type="entry name" value="HTH_ARAC"/>
    <property type="match status" value="1"/>
</dbReference>
<proteinExistence type="predicted"/>